<dbReference type="EMBL" id="AP024222">
    <property type="protein sequence ID" value="BCO06305.1"/>
    <property type="molecule type" value="Genomic_DNA"/>
</dbReference>
<dbReference type="RefSeq" id="WP_061777650.1">
    <property type="nucleotide sequence ID" value="NZ_AP018499.1"/>
</dbReference>
<evidence type="ECO:0000256" key="1">
    <source>
        <dbReference type="SAM" id="SignalP"/>
    </source>
</evidence>
<accession>A0AAD1JZ82</accession>
<dbReference type="AlphaFoldDB" id="A0AAD1JZ82"/>
<keyword evidence="1" id="KW-0732">Signal</keyword>
<name>A0AAD1JZ82_LACLC</name>
<dbReference type="Proteomes" id="UP000595253">
    <property type="component" value="Chromosome"/>
</dbReference>
<gene>
    <name evidence="2" type="ORF">LLC_15450</name>
</gene>
<feature type="chain" id="PRO_5042264928" description="DUF2547 family protein" evidence="1">
    <location>
        <begin position="26"/>
        <end position="94"/>
    </location>
</feature>
<evidence type="ECO:0008006" key="4">
    <source>
        <dbReference type="Google" id="ProtNLM"/>
    </source>
</evidence>
<protein>
    <recommendedName>
        <fullName evidence="4">DUF2547 family protein</fullName>
    </recommendedName>
</protein>
<sequence>MKLKKSHIISLILFSGLLLVEPVLAEDNVTSDNHPMGYFIKQEQEQSQQASDETSILPQMKLQILERAHLQQFRQQAPLPISLPLITHSLDKML</sequence>
<evidence type="ECO:0000313" key="2">
    <source>
        <dbReference type="EMBL" id="BCO06305.1"/>
    </source>
</evidence>
<organism evidence="2 3">
    <name type="scientific">Lactococcus lactis subsp. cremoris</name>
    <name type="common">Streptococcus cremoris</name>
    <dbReference type="NCBI Taxonomy" id="1359"/>
    <lineage>
        <taxon>Bacteria</taxon>
        <taxon>Bacillati</taxon>
        <taxon>Bacillota</taxon>
        <taxon>Bacilli</taxon>
        <taxon>Lactobacillales</taxon>
        <taxon>Streptococcaceae</taxon>
        <taxon>Lactococcus</taxon>
    </lineage>
</organism>
<feature type="signal peptide" evidence="1">
    <location>
        <begin position="1"/>
        <end position="25"/>
    </location>
</feature>
<proteinExistence type="predicted"/>
<evidence type="ECO:0000313" key="3">
    <source>
        <dbReference type="Proteomes" id="UP000595253"/>
    </source>
</evidence>
<reference evidence="2 3" key="1">
    <citation type="submission" date="2020-12" db="EMBL/GenBank/DDBJ databases">
        <title>Complete genome sequence of lactococcus lactis subsp. cremoris strain EPSC and strain G3-2.</title>
        <authorList>
            <person name="Kita K."/>
            <person name="Ishikawa S."/>
        </authorList>
    </citation>
    <scope>NUCLEOTIDE SEQUENCE [LARGE SCALE GENOMIC DNA]</scope>
    <source>
        <strain evidence="2 3">EPSC</strain>
    </source>
</reference>